<dbReference type="EMBL" id="FRCZ01000004">
    <property type="protein sequence ID" value="SHN16272.1"/>
    <property type="molecule type" value="Genomic_DNA"/>
</dbReference>
<dbReference type="OrthoDB" id="9799862at2"/>
<keyword evidence="1" id="KW-0966">Cell projection</keyword>
<dbReference type="PANTHER" id="PTHR39185">
    <property type="entry name" value="SWARMING MOTILITY PROTEIN SWRD"/>
    <property type="match status" value="1"/>
</dbReference>
<dbReference type="STRING" id="1027249.SAMN05216179_2184"/>
<keyword evidence="2" id="KW-1185">Reference proteome</keyword>
<dbReference type="Proteomes" id="UP000184184">
    <property type="component" value="Unassembled WGS sequence"/>
</dbReference>
<keyword evidence="1" id="KW-0282">Flagellum</keyword>
<name>A0A1M7PGV4_9BACI</name>
<gene>
    <name evidence="1" type="ORF">SAMN05216179_2184</name>
</gene>
<reference evidence="1 2" key="1">
    <citation type="submission" date="2016-11" db="EMBL/GenBank/DDBJ databases">
        <authorList>
            <person name="Jaros S."/>
            <person name="Januszkiewicz K."/>
            <person name="Wedrychowicz H."/>
        </authorList>
    </citation>
    <scope>NUCLEOTIDE SEQUENCE [LARGE SCALE GENOMIC DNA]</scope>
    <source>
        <strain evidence="1 2">CGMCC 1.10681</strain>
    </source>
</reference>
<sequence>MITLTKINNDQITVNAIYIERIESFPDTTITLVNQKKLFVKESENEVKEMMIDFYKMIGLYQLQKEVGEQKNES</sequence>
<accession>A0A1M7PGV4</accession>
<organism evidence="1 2">
    <name type="scientific">Gracilibacillus kekensis</name>
    <dbReference type="NCBI Taxonomy" id="1027249"/>
    <lineage>
        <taxon>Bacteria</taxon>
        <taxon>Bacillati</taxon>
        <taxon>Bacillota</taxon>
        <taxon>Bacilli</taxon>
        <taxon>Bacillales</taxon>
        <taxon>Bacillaceae</taxon>
        <taxon>Gracilibacillus</taxon>
    </lineage>
</organism>
<dbReference type="PANTHER" id="PTHR39185:SF1">
    <property type="entry name" value="SWARMING MOTILITY PROTEIN SWRD"/>
    <property type="match status" value="1"/>
</dbReference>
<proteinExistence type="predicted"/>
<keyword evidence="1" id="KW-0969">Cilium</keyword>
<dbReference type="RefSeq" id="WP_073201885.1">
    <property type="nucleotide sequence ID" value="NZ_FRCZ01000004.1"/>
</dbReference>
<dbReference type="AlphaFoldDB" id="A0A1M7PGV4"/>
<evidence type="ECO:0000313" key="1">
    <source>
        <dbReference type="EMBL" id="SHN16272.1"/>
    </source>
</evidence>
<protein>
    <submittedName>
        <fullName evidence="1">Flagellar protein FlbD</fullName>
    </submittedName>
</protein>
<dbReference type="Pfam" id="PF06289">
    <property type="entry name" value="FlbD"/>
    <property type="match status" value="1"/>
</dbReference>
<evidence type="ECO:0000313" key="2">
    <source>
        <dbReference type="Proteomes" id="UP000184184"/>
    </source>
</evidence>
<dbReference type="InterPro" id="IPR009384">
    <property type="entry name" value="SwrD-like"/>
</dbReference>